<dbReference type="GO" id="GO:0005506">
    <property type="term" value="F:iron ion binding"/>
    <property type="evidence" value="ECO:0007669"/>
    <property type="project" value="InterPro"/>
</dbReference>
<dbReference type="InterPro" id="IPR017972">
    <property type="entry name" value="Cyt_P450_CS"/>
</dbReference>
<dbReference type="InterPro" id="IPR002397">
    <property type="entry name" value="Cyt_P450_B"/>
</dbReference>
<accession>D3F398</accession>
<dbReference type="eggNOG" id="COG2124">
    <property type="taxonomic scope" value="Bacteria"/>
</dbReference>
<keyword evidence="6 7" id="KW-0503">Monooxygenase</keyword>
<feature type="region of interest" description="Disordered" evidence="8">
    <location>
        <begin position="1"/>
        <end position="26"/>
    </location>
</feature>
<reference evidence="10" key="2">
    <citation type="submission" date="2010-01" db="EMBL/GenBank/DDBJ databases">
        <title>The complete genome of Conexibacter woesei DSM 14684.</title>
        <authorList>
            <consortium name="US DOE Joint Genome Institute (JGI-PGF)"/>
            <person name="Lucas S."/>
            <person name="Copeland A."/>
            <person name="Lapidus A."/>
            <person name="Glavina del Rio T."/>
            <person name="Dalin E."/>
            <person name="Tice H."/>
            <person name="Bruce D."/>
            <person name="Goodwin L."/>
            <person name="Pitluck S."/>
            <person name="Kyrpides N."/>
            <person name="Mavromatis K."/>
            <person name="Ivanova N."/>
            <person name="Mikhailova N."/>
            <person name="Chertkov O."/>
            <person name="Brettin T."/>
            <person name="Detter J.C."/>
            <person name="Han C."/>
            <person name="Larimer F."/>
            <person name="Land M."/>
            <person name="Hauser L."/>
            <person name="Markowitz V."/>
            <person name="Cheng J.-F."/>
            <person name="Hugenholtz P."/>
            <person name="Woyke T."/>
            <person name="Wu D."/>
            <person name="Pukall R."/>
            <person name="Steenblock K."/>
            <person name="Schneider S."/>
            <person name="Klenk H.-P."/>
            <person name="Eisen J.A."/>
        </authorList>
    </citation>
    <scope>NUCLEOTIDE SEQUENCE [LARGE SCALE GENOMIC DNA]</scope>
    <source>
        <strain evidence="10">DSM 14684 / CIP 108061 / JCM 11494 / NBRC 100937 / ID131577</strain>
    </source>
</reference>
<dbReference type="OrthoDB" id="502624at2"/>
<evidence type="ECO:0000256" key="7">
    <source>
        <dbReference type="RuleBase" id="RU000461"/>
    </source>
</evidence>
<dbReference type="InterPro" id="IPR001128">
    <property type="entry name" value="Cyt_P450"/>
</dbReference>
<proteinExistence type="inferred from homology"/>
<dbReference type="FunFam" id="1.10.630.10:FF:000018">
    <property type="entry name" value="Cytochrome P450 monooxygenase"/>
    <property type="match status" value="1"/>
</dbReference>
<dbReference type="SUPFAM" id="SSF48264">
    <property type="entry name" value="Cytochrome P450"/>
    <property type="match status" value="1"/>
</dbReference>
<dbReference type="InterPro" id="IPR036396">
    <property type="entry name" value="Cyt_P450_sf"/>
</dbReference>
<evidence type="ECO:0000256" key="8">
    <source>
        <dbReference type="SAM" id="MobiDB-lite"/>
    </source>
</evidence>
<evidence type="ECO:0000256" key="6">
    <source>
        <dbReference type="ARBA" id="ARBA00023033"/>
    </source>
</evidence>
<dbReference type="STRING" id="469383.Cwoe_1952"/>
<dbReference type="PANTHER" id="PTHR46696:SF1">
    <property type="entry name" value="CYTOCHROME P450 YJIB-RELATED"/>
    <property type="match status" value="1"/>
</dbReference>
<dbReference type="AlphaFoldDB" id="D3F398"/>
<evidence type="ECO:0000256" key="1">
    <source>
        <dbReference type="ARBA" id="ARBA00010617"/>
    </source>
</evidence>
<dbReference type="GO" id="GO:0020037">
    <property type="term" value="F:heme binding"/>
    <property type="evidence" value="ECO:0007669"/>
    <property type="project" value="InterPro"/>
</dbReference>
<evidence type="ECO:0000256" key="2">
    <source>
        <dbReference type="ARBA" id="ARBA00022617"/>
    </source>
</evidence>
<keyword evidence="3 7" id="KW-0479">Metal-binding</keyword>
<organism evidence="9 10">
    <name type="scientific">Conexibacter woesei (strain DSM 14684 / CCUG 47730 / CIP 108061 / JCM 11494 / NBRC 100937 / ID131577)</name>
    <dbReference type="NCBI Taxonomy" id="469383"/>
    <lineage>
        <taxon>Bacteria</taxon>
        <taxon>Bacillati</taxon>
        <taxon>Actinomycetota</taxon>
        <taxon>Thermoleophilia</taxon>
        <taxon>Solirubrobacterales</taxon>
        <taxon>Conexibacteraceae</taxon>
        <taxon>Conexibacter</taxon>
    </lineage>
</organism>
<dbReference type="GO" id="GO:0016705">
    <property type="term" value="F:oxidoreductase activity, acting on paired donors, with incorporation or reduction of molecular oxygen"/>
    <property type="evidence" value="ECO:0007669"/>
    <property type="project" value="InterPro"/>
</dbReference>
<dbReference type="Gene3D" id="1.10.630.10">
    <property type="entry name" value="Cytochrome P450"/>
    <property type="match status" value="1"/>
</dbReference>
<dbReference type="CDD" id="cd11030">
    <property type="entry name" value="CYP105-like"/>
    <property type="match status" value="1"/>
</dbReference>
<protein>
    <submittedName>
        <fullName evidence="9">Cytochrome P450</fullName>
    </submittedName>
</protein>
<dbReference type="PRINTS" id="PR00385">
    <property type="entry name" value="P450"/>
</dbReference>
<dbReference type="RefSeq" id="WP_012933429.1">
    <property type="nucleotide sequence ID" value="NC_013739.1"/>
</dbReference>
<name>D3F398_CONWI</name>
<dbReference type="Pfam" id="PF00067">
    <property type="entry name" value="p450"/>
    <property type="match status" value="1"/>
</dbReference>
<dbReference type="PANTHER" id="PTHR46696">
    <property type="entry name" value="P450, PUTATIVE (EUROFUNG)-RELATED"/>
    <property type="match status" value="1"/>
</dbReference>
<dbReference type="KEGG" id="cwo:Cwoe_1952"/>
<dbReference type="PRINTS" id="PR00359">
    <property type="entry name" value="BP450"/>
</dbReference>
<gene>
    <name evidence="9" type="ordered locus">Cwoe_1952</name>
</gene>
<evidence type="ECO:0000313" key="10">
    <source>
        <dbReference type="Proteomes" id="UP000008229"/>
    </source>
</evidence>
<evidence type="ECO:0000256" key="5">
    <source>
        <dbReference type="ARBA" id="ARBA00023004"/>
    </source>
</evidence>
<reference evidence="9 10" key="1">
    <citation type="journal article" date="2010" name="Stand. Genomic Sci.">
        <title>Complete genome sequence of Conexibacter woesei type strain (ID131577).</title>
        <authorList>
            <person name="Pukall R."/>
            <person name="Lapidus A."/>
            <person name="Glavina Del Rio T."/>
            <person name="Copeland A."/>
            <person name="Tice H."/>
            <person name="Cheng J.-F."/>
            <person name="Lucas S."/>
            <person name="Chen F."/>
            <person name="Nolan M."/>
            <person name="Bruce D."/>
            <person name="Goodwin L."/>
            <person name="Pitluck S."/>
            <person name="Mavromatis K."/>
            <person name="Ivanova N."/>
            <person name="Ovchinnikova G."/>
            <person name="Pati A."/>
            <person name="Chen A."/>
            <person name="Palaniappan K."/>
            <person name="Land M."/>
            <person name="Hauser L."/>
            <person name="Chang Y.-J."/>
            <person name="Jeffries C.D."/>
            <person name="Chain P."/>
            <person name="Meincke L."/>
            <person name="Sims D."/>
            <person name="Brettin T."/>
            <person name="Detter J.C."/>
            <person name="Rohde M."/>
            <person name="Goeker M."/>
            <person name="Bristow J."/>
            <person name="Eisen J.A."/>
            <person name="Markowitz V."/>
            <person name="Kyrpides N.C."/>
            <person name="Klenk H.-P."/>
            <person name="Hugenholtz P."/>
        </authorList>
    </citation>
    <scope>NUCLEOTIDE SEQUENCE [LARGE SCALE GENOMIC DNA]</scope>
    <source>
        <strain evidence="10">DSM 14684 / CIP 108061 / JCM 11494 / NBRC 100937 / ID131577</strain>
    </source>
</reference>
<sequence>MSSVRSSAGSAPVDLPITRTHPFDPAPQLAALREESPLCRLRYPDGHVGWLATSYDLARRVLVDSRFSIKPMRPPVGDPVTTAEVQEVERAQPEAEGALILLDPPQHTKIRRLQAAYFTVQRIGEHRAGLERLVGDQLDAMERQGSPVDFVRAFAAPVPGLAICAMLGVPGSDREHFERPTQVSEDPRSTAEEQIAANNEFRAYSHGVIQRKRAEPGDDLLSEVIATSDLSDAELAGLALQLFSAGHETTVSMLALSLLALLGDRRRWEQLCADPSLVDGAVEELLRYLTIVQVGAFTRTATEDVELDGTVVKAGEGITVSLSAANRDPSKFPDPDLLDLARDASGHVAFGHGRHICLGQHFARLELQVALAALTRRFPTLRLAVPSEEVPMYPSEQFLYGVHELPVAW</sequence>
<evidence type="ECO:0000256" key="4">
    <source>
        <dbReference type="ARBA" id="ARBA00023002"/>
    </source>
</evidence>
<keyword evidence="2 7" id="KW-0349">Heme</keyword>
<dbReference type="GO" id="GO:0004497">
    <property type="term" value="F:monooxygenase activity"/>
    <property type="evidence" value="ECO:0007669"/>
    <property type="project" value="UniProtKB-KW"/>
</dbReference>
<evidence type="ECO:0000256" key="3">
    <source>
        <dbReference type="ARBA" id="ARBA00022723"/>
    </source>
</evidence>
<keyword evidence="10" id="KW-1185">Reference proteome</keyword>
<dbReference type="EMBL" id="CP001854">
    <property type="protein sequence ID" value="ADB50378.1"/>
    <property type="molecule type" value="Genomic_DNA"/>
</dbReference>
<keyword evidence="4 7" id="KW-0560">Oxidoreductase</keyword>
<evidence type="ECO:0000313" key="9">
    <source>
        <dbReference type="EMBL" id="ADB50378.1"/>
    </source>
</evidence>
<dbReference type="HOGENOM" id="CLU_033716_1_1_11"/>
<dbReference type="Proteomes" id="UP000008229">
    <property type="component" value="Chromosome"/>
</dbReference>
<keyword evidence="5 7" id="KW-0408">Iron</keyword>
<dbReference type="PROSITE" id="PS00086">
    <property type="entry name" value="CYTOCHROME_P450"/>
    <property type="match status" value="1"/>
</dbReference>
<comment type="similarity">
    <text evidence="1 7">Belongs to the cytochrome P450 family.</text>
</comment>